<name>A0A1L7XC84_9HELO</name>
<dbReference type="InterPro" id="IPR001509">
    <property type="entry name" value="Epimerase_deHydtase"/>
</dbReference>
<keyword evidence="3" id="KW-0732">Signal</keyword>
<evidence type="ECO:0000313" key="6">
    <source>
        <dbReference type="Proteomes" id="UP000184330"/>
    </source>
</evidence>
<dbReference type="Gene3D" id="3.40.50.720">
    <property type="entry name" value="NAD(P)-binding Rossmann-like Domain"/>
    <property type="match status" value="1"/>
</dbReference>
<dbReference type="FunFam" id="3.40.50.720:FF:000191">
    <property type="entry name" value="Methylglyoxal reductase (NADPH-dependent)"/>
    <property type="match status" value="1"/>
</dbReference>
<keyword evidence="1" id="KW-0560">Oxidoreductase</keyword>
<dbReference type="PANTHER" id="PTHR10366">
    <property type="entry name" value="NAD DEPENDENT EPIMERASE/DEHYDRATASE"/>
    <property type="match status" value="1"/>
</dbReference>
<evidence type="ECO:0000259" key="4">
    <source>
        <dbReference type="Pfam" id="PF01370"/>
    </source>
</evidence>
<protein>
    <submittedName>
        <fullName evidence="5">Related to aldehyde reductase II</fullName>
    </submittedName>
</protein>
<accession>A0A1L7XC84</accession>
<evidence type="ECO:0000256" key="3">
    <source>
        <dbReference type="SAM" id="SignalP"/>
    </source>
</evidence>
<dbReference type="OrthoDB" id="2735536at2759"/>
<dbReference type="InterPro" id="IPR036291">
    <property type="entry name" value="NAD(P)-bd_dom_sf"/>
</dbReference>
<evidence type="ECO:0000256" key="1">
    <source>
        <dbReference type="ARBA" id="ARBA00023002"/>
    </source>
</evidence>
<dbReference type="SUPFAM" id="SSF51735">
    <property type="entry name" value="NAD(P)-binding Rossmann-fold domains"/>
    <property type="match status" value="1"/>
</dbReference>
<dbReference type="InterPro" id="IPR050425">
    <property type="entry name" value="NAD(P)_dehydrat-like"/>
</dbReference>
<dbReference type="CDD" id="cd05227">
    <property type="entry name" value="AR_SDR_e"/>
    <property type="match status" value="1"/>
</dbReference>
<feature type="chain" id="PRO_5009875251" evidence="3">
    <location>
        <begin position="28"/>
        <end position="342"/>
    </location>
</feature>
<dbReference type="Pfam" id="PF01370">
    <property type="entry name" value="Epimerase"/>
    <property type="match status" value="1"/>
</dbReference>
<evidence type="ECO:0000313" key="5">
    <source>
        <dbReference type="EMBL" id="CZR62577.1"/>
    </source>
</evidence>
<feature type="domain" description="NAD-dependent epimerase/dehydratase" evidence="4">
    <location>
        <begin position="4"/>
        <end position="259"/>
    </location>
</feature>
<reference evidence="5 6" key="1">
    <citation type="submission" date="2016-03" db="EMBL/GenBank/DDBJ databases">
        <authorList>
            <person name="Ploux O."/>
        </authorList>
    </citation>
    <scope>NUCLEOTIDE SEQUENCE [LARGE SCALE GENOMIC DNA]</scope>
    <source>
        <strain evidence="5 6">UAMH 11012</strain>
    </source>
</reference>
<comment type="similarity">
    <text evidence="2">Belongs to the NAD(P)-dependent epimerase/dehydratase family. Dihydroflavonol-4-reductase subfamily.</text>
</comment>
<dbReference type="STRING" id="576137.A0A1L7XC84"/>
<dbReference type="GO" id="GO:0016616">
    <property type="term" value="F:oxidoreductase activity, acting on the CH-OH group of donors, NAD or NADP as acceptor"/>
    <property type="evidence" value="ECO:0007669"/>
    <property type="project" value="TreeGrafter"/>
</dbReference>
<feature type="signal peptide" evidence="3">
    <location>
        <begin position="1"/>
        <end position="27"/>
    </location>
</feature>
<sequence length="342" mass="37230">MTRILLTGGSGFIAAHVLGLLLKQGYSVVTTVRNQKKADQIKSVFSKYGKDQLDFTIVEDIAQPDAFKNAVISTPPFEAVIHTASPFQFNVTDIQKDLLDPAIIGTTNMLKAIKDGAPTVKRVVITSSFAAIYDPSKGDRPGYTYSEIDFNPMTLEDALSHPANGYTGSKAFAEKAAWDFVEKEKPNFSLSIICPTLVFGPIIPALHLLSSLNTSNQLIYGITAGAAKTRIPDMGGHCWVDVRDVAYAHVQAMSLPTAANKRFFTTANEQYNNKTVVEIIRKNFPEYKDVLPGGEVEGGRFPVGGTFGTNNERSKEVLGVEYHGLEKTVVDTVNSFSAVSQK</sequence>
<proteinExistence type="inferred from homology"/>
<organism evidence="5 6">
    <name type="scientific">Phialocephala subalpina</name>
    <dbReference type="NCBI Taxonomy" id="576137"/>
    <lineage>
        <taxon>Eukaryota</taxon>
        <taxon>Fungi</taxon>
        <taxon>Dikarya</taxon>
        <taxon>Ascomycota</taxon>
        <taxon>Pezizomycotina</taxon>
        <taxon>Leotiomycetes</taxon>
        <taxon>Helotiales</taxon>
        <taxon>Mollisiaceae</taxon>
        <taxon>Phialocephala</taxon>
        <taxon>Phialocephala fortinii species complex</taxon>
    </lineage>
</organism>
<keyword evidence="6" id="KW-1185">Reference proteome</keyword>
<dbReference type="Proteomes" id="UP000184330">
    <property type="component" value="Unassembled WGS sequence"/>
</dbReference>
<evidence type="ECO:0000256" key="2">
    <source>
        <dbReference type="ARBA" id="ARBA00023445"/>
    </source>
</evidence>
<gene>
    <name evidence="5" type="ORF">PAC_12474</name>
</gene>
<dbReference type="AlphaFoldDB" id="A0A1L7XC84"/>
<dbReference type="PANTHER" id="PTHR10366:SF564">
    <property type="entry name" value="STEROL-4-ALPHA-CARBOXYLATE 3-DEHYDROGENASE, DECARBOXYLATING"/>
    <property type="match status" value="1"/>
</dbReference>
<dbReference type="EMBL" id="FJOG01000021">
    <property type="protein sequence ID" value="CZR62577.1"/>
    <property type="molecule type" value="Genomic_DNA"/>
</dbReference>